<dbReference type="PROSITE" id="PS50181">
    <property type="entry name" value="FBOX"/>
    <property type="match status" value="1"/>
</dbReference>
<name>A0A9P5Y2A6_9AGAR</name>
<feature type="domain" description="F-box" evidence="1">
    <location>
        <begin position="18"/>
        <end position="64"/>
    </location>
</feature>
<sequence length="538" mass="61107">MSQNTSNYISAIPAPPRLGQGTSLPLELIVDVLSRLDCKSLSICTQVCKLFNTLINNTASLRLIIELYAAGQQDNFVDPPHGVGLTPSDRLDALKRHQIAWEELIWVTEQRLPMLDGGLWELYGGVLAQNSPNGEIVFRQLPSEIRSIEERDWTIGGFDFIVRDFGMDPSQDLLVLVEDPKWSGGHSDHTYRFHLRTMSTGADHPLALQPVICHIQEKPNLQVSYAIQISTEFLGIFLISAEEENELFIWEWKTGVIESAIVGDEIRSFTFLNDEFIILALLTGTDSYESDNEAVEPVIAIVNFREEPKELRSVQGIKHIFFFRFPTLHAGIIPIRFEIRSDPSPGWTPNSNIRVPFFTAQYNRLYVVSLWLLVGSRMRCVMLFAPSATFLARIQKDMPEDRIYEWSAWGPRGTRILLPRTPPSDIWVCYVNGSRYVTLRKDKKQFALDVYNFNHRGVLRSLNLAGDTDIKSKCVTDARLPEGGTIFQSTVETSLPYRIQTLLLGLKSIMNIAVVCSEDNIIIVDTHVDRNEYRILTF</sequence>
<dbReference type="Pfam" id="PF12937">
    <property type="entry name" value="F-box-like"/>
    <property type="match status" value="1"/>
</dbReference>
<dbReference type="InterPro" id="IPR001810">
    <property type="entry name" value="F-box_dom"/>
</dbReference>
<gene>
    <name evidence="2" type="ORF">BDZ94DRAFT_1261927</name>
</gene>
<evidence type="ECO:0000313" key="3">
    <source>
        <dbReference type="Proteomes" id="UP000807353"/>
    </source>
</evidence>
<protein>
    <recommendedName>
        <fullName evidence="1">F-box domain-containing protein</fullName>
    </recommendedName>
</protein>
<dbReference type="SMART" id="SM00256">
    <property type="entry name" value="FBOX"/>
    <property type="match status" value="1"/>
</dbReference>
<accession>A0A9P5Y2A6</accession>
<dbReference type="CDD" id="cd09917">
    <property type="entry name" value="F-box_SF"/>
    <property type="match status" value="1"/>
</dbReference>
<reference evidence="2" key="1">
    <citation type="submission" date="2020-11" db="EMBL/GenBank/DDBJ databases">
        <authorList>
            <consortium name="DOE Joint Genome Institute"/>
            <person name="Ahrendt S."/>
            <person name="Riley R."/>
            <person name="Andreopoulos W."/>
            <person name="Labutti K."/>
            <person name="Pangilinan J."/>
            <person name="Ruiz-Duenas F.J."/>
            <person name="Barrasa J.M."/>
            <person name="Sanchez-Garcia M."/>
            <person name="Camarero S."/>
            <person name="Miyauchi S."/>
            <person name="Serrano A."/>
            <person name="Linde D."/>
            <person name="Babiker R."/>
            <person name="Drula E."/>
            <person name="Ayuso-Fernandez I."/>
            <person name="Pacheco R."/>
            <person name="Padilla G."/>
            <person name="Ferreira P."/>
            <person name="Barriuso J."/>
            <person name="Kellner H."/>
            <person name="Castanera R."/>
            <person name="Alfaro M."/>
            <person name="Ramirez L."/>
            <person name="Pisabarro A.G."/>
            <person name="Kuo A."/>
            <person name="Tritt A."/>
            <person name="Lipzen A."/>
            <person name="He G."/>
            <person name="Yan M."/>
            <person name="Ng V."/>
            <person name="Cullen D."/>
            <person name="Martin F."/>
            <person name="Rosso M.-N."/>
            <person name="Henrissat B."/>
            <person name="Hibbett D."/>
            <person name="Martinez A.T."/>
            <person name="Grigoriev I.V."/>
        </authorList>
    </citation>
    <scope>NUCLEOTIDE SEQUENCE</scope>
    <source>
        <strain evidence="2">CBS 247.69</strain>
    </source>
</reference>
<dbReference type="AlphaFoldDB" id="A0A9P5Y2A6"/>
<evidence type="ECO:0000313" key="2">
    <source>
        <dbReference type="EMBL" id="KAF9462092.1"/>
    </source>
</evidence>
<keyword evidence="3" id="KW-1185">Reference proteome</keyword>
<dbReference type="EMBL" id="MU150275">
    <property type="protein sequence ID" value="KAF9462092.1"/>
    <property type="molecule type" value="Genomic_DNA"/>
</dbReference>
<proteinExistence type="predicted"/>
<evidence type="ECO:0000259" key="1">
    <source>
        <dbReference type="PROSITE" id="PS50181"/>
    </source>
</evidence>
<organism evidence="2 3">
    <name type="scientific">Collybia nuda</name>
    <dbReference type="NCBI Taxonomy" id="64659"/>
    <lineage>
        <taxon>Eukaryota</taxon>
        <taxon>Fungi</taxon>
        <taxon>Dikarya</taxon>
        <taxon>Basidiomycota</taxon>
        <taxon>Agaricomycotina</taxon>
        <taxon>Agaricomycetes</taxon>
        <taxon>Agaricomycetidae</taxon>
        <taxon>Agaricales</taxon>
        <taxon>Tricholomatineae</taxon>
        <taxon>Clitocybaceae</taxon>
        <taxon>Collybia</taxon>
    </lineage>
</organism>
<dbReference type="SUPFAM" id="SSF81383">
    <property type="entry name" value="F-box domain"/>
    <property type="match status" value="1"/>
</dbReference>
<comment type="caution">
    <text evidence="2">The sequence shown here is derived from an EMBL/GenBank/DDBJ whole genome shotgun (WGS) entry which is preliminary data.</text>
</comment>
<dbReference type="InterPro" id="IPR036047">
    <property type="entry name" value="F-box-like_dom_sf"/>
</dbReference>
<dbReference type="Gene3D" id="1.20.1280.50">
    <property type="match status" value="1"/>
</dbReference>
<dbReference type="Proteomes" id="UP000807353">
    <property type="component" value="Unassembled WGS sequence"/>
</dbReference>
<dbReference type="OrthoDB" id="3174109at2759"/>